<evidence type="ECO:0000313" key="2">
    <source>
        <dbReference type="EMBL" id="CAI9957192.1"/>
    </source>
</evidence>
<reference evidence="2" key="1">
    <citation type="submission" date="2023-06" db="EMBL/GenBank/DDBJ databases">
        <authorList>
            <person name="Kurt Z."/>
        </authorList>
    </citation>
    <scope>NUCLEOTIDE SEQUENCE</scope>
</reference>
<comment type="caution">
    <text evidence="2">The sequence shown here is derived from an EMBL/GenBank/DDBJ whole genome shotgun (WGS) entry which is preliminary data.</text>
</comment>
<reference evidence="3 4" key="2">
    <citation type="submission" date="2024-07" db="EMBL/GenBank/DDBJ databases">
        <authorList>
            <person name="Akdeniz Z."/>
        </authorList>
    </citation>
    <scope>NUCLEOTIDE SEQUENCE [LARGE SCALE GENOMIC DNA]</scope>
</reference>
<dbReference type="Proteomes" id="UP001642409">
    <property type="component" value="Unassembled WGS sequence"/>
</dbReference>
<feature type="transmembrane region" description="Helical" evidence="1">
    <location>
        <begin position="9"/>
        <end position="28"/>
    </location>
</feature>
<dbReference type="EMBL" id="CATOUU010000884">
    <property type="protein sequence ID" value="CAI9957192.1"/>
    <property type="molecule type" value="Genomic_DNA"/>
</dbReference>
<accession>A0AA86UMI1</accession>
<organism evidence="2">
    <name type="scientific">Hexamita inflata</name>
    <dbReference type="NCBI Taxonomy" id="28002"/>
    <lineage>
        <taxon>Eukaryota</taxon>
        <taxon>Metamonada</taxon>
        <taxon>Diplomonadida</taxon>
        <taxon>Hexamitidae</taxon>
        <taxon>Hexamitinae</taxon>
        <taxon>Hexamita</taxon>
    </lineage>
</organism>
<dbReference type="EMBL" id="CAXDID020000067">
    <property type="protein sequence ID" value="CAL6012761.1"/>
    <property type="molecule type" value="Genomic_DNA"/>
</dbReference>
<keyword evidence="4" id="KW-1185">Reference proteome</keyword>
<name>A0AA86UMI1_9EUKA</name>
<keyword evidence="1" id="KW-0472">Membrane</keyword>
<evidence type="ECO:0000313" key="3">
    <source>
        <dbReference type="EMBL" id="CAL6012761.1"/>
    </source>
</evidence>
<sequence length="253" mass="29861">MYCCNCCQGLLFFGFVFYSFSFSSVFGFRNRLQQWLLIQLYVRFICVRFILLKQQSCIVLDIYIKPYVVKGSFSKISKIYQIIKYHQSDHHTHSQKQQLDQSFQEYILNWWHSSTPQIPYIHSQPEQSSSFRKLGPTCHSRHTEQVPFTMPLSDRLPYLENGAAAAIHADRGFFFNMCMKLVVSIKTQMECVMETYDQSQQLVDRQLQNLKKLIFSTKSNRMNSAVLDSLYLEKQHHDVGYLIYLYLAMLGLY</sequence>
<keyword evidence="1" id="KW-0812">Transmembrane</keyword>
<evidence type="ECO:0000313" key="4">
    <source>
        <dbReference type="Proteomes" id="UP001642409"/>
    </source>
</evidence>
<dbReference type="AlphaFoldDB" id="A0AA86UMI1"/>
<evidence type="ECO:0000256" key="1">
    <source>
        <dbReference type="SAM" id="Phobius"/>
    </source>
</evidence>
<proteinExistence type="predicted"/>
<keyword evidence="1" id="KW-1133">Transmembrane helix</keyword>
<gene>
    <name evidence="3" type="ORF">HINF_LOCUS23458</name>
    <name evidence="2" type="ORF">HINF_LOCUS44837</name>
</gene>
<protein>
    <submittedName>
        <fullName evidence="3">Hypothetical_protein</fullName>
    </submittedName>
</protein>